<dbReference type="NCBIfam" id="NF009488">
    <property type="entry name" value="PRK12850.1"/>
    <property type="match status" value="1"/>
</dbReference>
<dbReference type="Gene3D" id="1.10.560.10">
    <property type="entry name" value="GroEL-like equatorial domain"/>
    <property type="match status" value="1"/>
</dbReference>
<dbReference type="EC" id="5.6.1.7" evidence="7"/>
<dbReference type="GO" id="GO:0016853">
    <property type="term" value="F:isomerase activity"/>
    <property type="evidence" value="ECO:0007669"/>
    <property type="project" value="UniProtKB-KW"/>
</dbReference>
<dbReference type="InterPro" id="IPR018370">
    <property type="entry name" value="Chaperonin_Cpn60_CS"/>
</dbReference>
<dbReference type="Gene3D" id="3.50.7.10">
    <property type="entry name" value="GroEL"/>
    <property type="match status" value="1"/>
</dbReference>
<evidence type="ECO:0000256" key="6">
    <source>
        <dbReference type="ARBA" id="ARBA00023235"/>
    </source>
</evidence>
<dbReference type="NCBIfam" id="TIGR02348">
    <property type="entry name" value="GroEL"/>
    <property type="match status" value="1"/>
</dbReference>
<evidence type="ECO:0000256" key="4">
    <source>
        <dbReference type="ARBA" id="ARBA00022840"/>
    </source>
</evidence>
<evidence type="ECO:0000256" key="3">
    <source>
        <dbReference type="ARBA" id="ARBA00022741"/>
    </source>
</evidence>
<dbReference type="EMBL" id="JAEDAF010000001">
    <property type="protein sequence ID" value="MBH8578544.1"/>
    <property type="molecule type" value="Genomic_DNA"/>
</dbReference>
<dbReference type="GO" id="GO:0005524">
    <property type="term" value="F:ATP binding"/>
    <property type="evidence" value="ECO:0007669"/>
    <property type="project" value="UniProtKB-UniRule"/>
</dbReference>
<dbReference type="PANTHER" id="PTHR45633">
    <property type="entry name" value="60 KDA HEAT SHOCK PROTEIN, MITOCHONDRIAL"/>
    <property type="match status" value="1"/>
</dbReference>
<dbReference type="InterPro" id="IPR027410">
    <property type="entry name" value="TCP-1-like_intermed_sf"/>
</dbReference>
<gene>
    <name evidence="7 10" type="primary">groL</name>
    <name evidence="7" type="synonym">groEL</name>
    <name evidence="10" type="ORF">I7V36_00395</name>
</gene>
<name>A0ABD4KYZ0_9GAMM</name>
<dbReference type="GO" id="GO:0051082">
    <property type="term" value="F:unfolded protein binding"/>
    <property type="evidence" value="ECO:0007669"/>
    <property type="project" value="UniProtKB-UniRule"/>
</dbReference>
<evidence type="ECO:0000256" key="5">
    <source>
        <dbReference type="ARBA" id="ARBA00023186"/>
    </source>
</evidence>
<evidence type="ECO:0000256" key="2">
    <source>
        <dbReference type="ARBA" id="ARBA00022490"/>
    </source>
</evidence>
<reference evidence="10 11" key="1">
    <citation type="submission" date="2020-12" db="EMBL/GenBank/DDBJ databases">
        <title>Draft genome sequence of Halomonas pacifica strain CARE-V15.</title>
        <authorList>
            <person name="Vignesh N."/>
            <person name="Thabitha A."/>
            <person name="Saravanan R."/>
            <person name="Manigandan V."/>
        </authorList>
    </citation>
    <scope>NUCLEOTIDE SEQUENCE [LARGE SCALE GENOMIC DNA]</scope>
    <source>
        <strain evidence="10 11">CARE-V15</strain>
    </source>
</reference>
<feature type="binding site" evidence="7">
    <location>
        <position position="51"/>
    </location>
    <ligand>
        <name>ATP</name>
        <dbReference type="ChEBI" id="CHEBI:30616"/>
    </ligand>
</feature>
<dbReference type="PRINTS" id="PR00298">
    <property type="entry name" value="CHAPERONIN60"/>
</dbReference>
<comment type="similarity">
    <text evidence="1 7 8">Belongs to the chaperonin (HSP60) family.</text>
</comment>
<evidence type="ECO:0000313" key="10">
    <source>
        <dbReference type="EMBL" id="MBH8578544.1"/>
    </source>
</evidence>
<dbReference type="PROSITE" id="PS00296">
    <property type="entry name" value="CHAPERONINS_CPN60"/>
    <property type="match status" value="1"/>
</dbReference>
<dbReference type="SUPFAM" id="SSF52029">
    <property type="entry name" value="GroEL apical domain-like"/>
    <property type="match status" value="1"/>
</dbReference>
<accession>A0ABD4KYZ0</accession>
<evidence type="ECO:0000256" key="1">
    <source>
        <dbReference type="ARBA" id="ARBA00006607"/>
    </source>
</evidence>
<keyword evidence="4 7" id="KW-0067">ATP-binding</keyword>
<dbReference type="Gene3D" id="3.30.260.10">
    <property type="entry name" value="TCP-1-like chaperonin intermediate domain"/>
    <property type="match status" value="1"/>
</dbReference>
<feature type="binding site" evidence="7">
    <location>
        <position position="415"/>
    </location>
    <ligand>
        <name>ATP</name>
        <dbReference type="ChEBI" id="CHEBI:30616"/>
    </ligand>
</feature>
<organism evidence="10 11">
    <name type="scientific">Bisbaumannia pacifica</name>
    <dbReference type="NCBI Taxonomy" id="77098"/>
    <lineage>
        <taxon>Bacteria</taxon>
        <taxon>Pseudomonadati</taxon>
        <taxon>Pseudomonadota</taxon>
        <taxon>Gammaproteobacteria</taxon>
        <taxon>Oceanospirillales</taxon>
        <taxon>Halomonadaceae</taxon>
        <taxon>Bisbaumannia</taxon>
    </lineage>
</organism>
<dbReference type="Proteomes" id="UP000651738">
    <property type="component" value="Unassembled WGS sequence"/>
</dbReference>
<comment type="subunit">
    <text evidence="7 9">Forms a cylinder of 14 subunits composed of two heptameric rings stacked back-to-back. Interacts with the co-chaperonin GroES.</text>
</comment>
<dbReference type="SUPFAM" id="SSF54849">
    <property type="entry name" value="GroEL-intermediate domain like"/>
    <property type="match status" value="1"/>
</dbReference>
<dbReference type="GO" id="GO:0005737">
    <property type="term" value="C:cytoplasm"/>
    <property type="evidence" value="ECO:0007669"/>
    <property type="project" value="UniProtKB-SubCell"/>
</dbReference>
<dbReference type="NCBIfam" id="NF000592">
    <property type="entry name" value="PRK00013.1"/>
    <property type="match status" value="1"/>
</dbReference>
<keyword evidence="5 7" id="KW-0143">Chaperone</keyword>
<dbReference type="AlphaFoldDB" id="A0ABD4KYZ0"/>
<dbReference type="CDD" id="cd03344">
    <property type="entry name" value="GroEL"/>
    <property type="match status" value="1"/>
</dbReference>
<keyword evidence="3 7" id="KW-0547">Nucleotide-binding</keyword>
<proteinExistence type="inferred from homology"/>
<dbReference type="Pfam" id="PF00118">
    <property type="entry name" value="Cpn60_TCP1"/>
    <property type="match status" value="1"/>
</dbReference>
<dbReference type="HAMAP" id="MF_00600">
    <property type="entry name" value="CH60"/>
    <property type="match status" value="1"/>
</dbReference>
<comment type="function">
    <text evidence="7 9">Together with its co-chaperonin GroES, plays an essential role in assisting protein folding. The GroEL-GroES system forms a nano-cage that allows encapsulation of the non-native substrate proteins and provides a physical environment optimized to promote and accelerate protein folding.</text>
</comment>
<dbReference type="InterPro" id="IPR001844">
    <property type="entry name" value="Cpn60/GroEL"/>
</dbReference>
<sequence length="545" mass="57354">MAAKQVKFSDDARKRMARGVDVLANAVKATLGPKGRNVVLEKSFGAPTVTKDGVSVAKEIELKDKFENMGAQMVKEVASKTSDVAGDGTTTATVLAQAIVNEGLKGVTAGMNPMDLKRGIDKAVIAAVKEIQALAVPCTDSKAIAQVGTISANGDARIGEIIAEAMEKVGKEGVITVDEGRGFEDELEVVEGMQFDRGYLSPYFVTNQDTMAVELEDPFLLLVDKKISNIRELLPVLEAVAKAGKPLVIIAEDIEGEALATLVVNTMRGIVKVAAAKAPGFGDRRKAMLQDIAILTNGTVISEEVGLTLEQATLDHLGSAKRVTMSKENTTIIDGAGDEGDIEARVNQIRAQIEETSSDYDREKLQERVAKLAGGVAVIRVGAATEVEMKEKKARVEDALHSTRAAVEEGVVPGGGTALVRVLTKVAGLTGDNDDQTHGITLALRAMEAPLRQIVTNAGEEASVVINRVKDGEGNFGYNAQTGEFGDLFEMGVLDPAKVTRTALQSAGSVAGLMITTECMVADDPEEKEAAAPDMGGMGGMGGMM</sequence>
<evidence type="ECO:0000313" key="11">
    <source>
        <dbReference type="Proteomes" id="UP000651738"/>
    </source>
</evidence>
<dbReference type="InterPro" id="IPR027409">
    <property type="entry name" value="GroEL-like_apical_dom_sf"/>
</dbReference>
<keyword evidence="2 7" id="KW-0963">Cytoplasm</keyword>
<dbReference type="InterPro" id="IPR027413">
    <property type="entry name" value="GROEL-like_equatorial_sf"/>
</dbReference>
<evidence type="ECO:0000256" key="8">
    <source>
        <dbReference type="RuleBase" id="RU000418"/>
    </source>
</evidence>
<protein>
    <recommendedName>
        <fullName evidence="7">Chaperonin GroEL</fullName>
        <ecNumber evidence="7">5.6.1.7</ecNumber>
    </recommendedName>
    <alternativeName>
        <fullName evidence="7">60 kDa chaperonin</fullName>
    </alternativeName>
    <alternativeName>
        <fullName evidence="7">Chaperonin-60</fullName>
        <shortName evidence="7">Cpn60</shortName>
    </alternativeName>
</protein>
<comment type="subcellular location">
    <subcellularLocation>
        <location evidence="7">Cytoplasm</location>
    </subcellularLocation>
</comment>
<feature type="binding site" evidence="7">
    <location>
        <begin position="87"/>
        <end position="91"/>
    </location>
    <ligand>
        <name>ATP</name>
        <dbReference type="ChEBI" id="CHEBI:30616"/>
    </ligand>
</feature>
<dbReference type="FunFam" id="1.10.560.10:FF:000001">
    <property type="entry name" value="60 kDa chaperonin"/>
    <property type="match status" value="1"/>
</dbReference>
<comment type="caution">
    <text evidence="7">Lacks conserved residue(s) required for the propagation of feature annotation.</text>
</comment>
<evidence type="ECO:0000256" key="7">
    <source>
        <dbReference type="HAMAP-Rule" id="MF_00600"/>
    </source>
</evidence>
<dbReference type="RefSeq" id="WP_198056674.1">
    <property type="nucleotide sequence ID" value="NZ_JAEDAF010000001.1"/>
</dbReference>
<comment type="caution">
    <text evidence="10">The sequence shown here is derived from an EMBL/GenBank/DDBJ whole genome shotgun (WGS) entry which is preliminary data.</text>
</comment>
<evidence type="ECO:0000256" key="9">
    <source>
        <dbReference type="RuleBase" id="RU000419"/>
    </source>
</evidence>
<dbReference type="GO" id="GO:0042026">
    <property type="term" value="P:protein refolding"/>
    <property type="evidence" value="ECO:0007669"/>
    <property type="project" value="UniProtKB-UniRule"/>
</dbReference>
<dbReference type="NCBIfam" id="NF009487">
    <property type="entry name" value="PRK12849.1"/>
    <property type="match status" value="1"/>
</dbReference>
<feature type="binding site" evidence="7">
    <location>
        <position position="495"/>
    </location>
    <ligand>
        <name>ATP</name>
        <dbReference type="ChEBI" id="CHEBI:30616"/>
    </ligand>
</feature>
<dbReference type="FunFam" id="3.50.7.10:FF:000001">
    <property type="entry name" value="60 kDa chaperonin"/>
    <property type="match status" value="1"/>
</dbReference>
<keyword evidence="6 7" id="KW-0413">Isomerase</keyword>
<dbReference type="NCBIfam" id="NF009489">
    <property type="entry name" value="PRK12851.1"/>
    <property type="match status" value="1"/>
</dbReference>
<dbReference type="SUPFAM" id="SSF48592">
    <property type="entry name" value="GroEL equatorial domain-like"/>
    <property type="match status" value="1"/>
</dbReference>
<dbReference type="InterPro" id="IPR002423">
    <property type="entry name" value="Cpn60/GroEL/TCP-1"/>
</dbReference>
<feature type="binding site" evidence="7">
    <location>
        <begin position="30"/>
        <end position="33"/>
    </location>
    <ligand>
        <name>ATP</name>
        <dbReference type="ChEBI" id="CHEBI:30616"/>
    </ligand>
</feature>